<evidence type="ECO:0000313" key="1">
    <source>
        <dbReference type="EMBL" id="PHK01770.1"/>
    </source>
</evidence>
<sequence>MPKFNERIYNASLDALLSANVPKEIAEKTSEIVASDDGDLPNFGRSAEDQEIVNEAMRHYHHRDSHQLDDV</sequence>
<dbReference type="AlphaFoldDB" id="A0A9Q5ZA01"/>
<dbReference type="EMBL" id="LAHD01000065">
    <property type="protein sequence ID" value="PHK01770.1"/>
    <property type="molecule type" value="Genomic_DNA"/>
</dbReference>
<reference evidence="1 2" key="1">
    <citation type="submission" date="2015-02" db="EMBL/GenBank/DDBJ databases">
        <title>Nostoc linckia genome annotation.</title>
        <authorList>
            <person name="Zhou Z."/>
        </authorList>
    </citation>
    <scope>NUCLEOTIDE SEQUENCE [LARGE SCALE GENOMIC DNA]</scope>
    <source>
        <strain evidence="2">z8</strain>
    </source>
</reference>
<name>A0A9Q5ZA01_NOSLI</name>
<dbReference type="Proteomes" id="UP000222310">
    <property type="component" value="Unassembled WGS sequence"/>
</dbReference>
<gene>
    <name evidence="1" type="ORF">VF08_21155</name>
</gene>
<organism evidence="1 2">
    <name type="scientific">Nostoc linckia z8</name>
    <dbReference type="NCBI Taxonomy" id="1628746"/>
    <lineage>
        <taxon>Bacteria</taxon>
        <taxon>Bacillati</taxon>
        <taxon>Cyanobacteriota</taxon>
        <taxon>Cyanophyceae</taxon>
        <taxon>Nostocales</taxon>
        <taxon>Nostocaceae</taxon>
        <taxon>Nostoc</taxon>
    </lineage>
</organism>
<comment type="caution">
    <text evidence="1">The sequence shown here is derived from an EMBL/GenBank/DDBJ whole genome shotgun (WGS) entry which is preliminary data.</text>
</comment>
<protein>
    <submittedName>
        <fullName evidence="1">Uncharacterized protein</fullName>
    </submittedName>
</protein>
<accession>A0A9Q5ZA01</accession>
<evidence type="ECO:0000313" key="2">
    <source>
        <dbReference type="Proteomes" id="UP000222310"/>
    </source>
</evidence>
<proteinExistence type="predicted"/>